<sequence>MAVHSEQFHPLINKLAGLAAIILGFLVMASGYRYGSTGTIIIGIAIIVAGLAFLVLKIVRRNQGPL</sequence>
<evidence type="ECO:0000256" key="1">
    <source>
        <dbReference type="SAM" id="Phobius"/>
    </source>
</evidence>
<organism evidence="2 3">
    <name type="scientific">Pseudaminobacter soli</name>
    <name type="common">ex Li et al. 2025</name>
    <dbReference type="NCBI Taxonomy" id="1295366"/>
    <lineage>
        <taxon>Bacteria</taxon>
        <taxon>Pseudomonadati</taxon>
        <taxon>Pseudomonadota</taxon>
        <taxon>Alphaproteobacteria</taxon>
        <taxon>Hyphomicrobiales</taxon>
        <taxon>Phyllobacteriaceae</taxon>
        <taxon>Pseudaminobacter</taxon>
    </lineage>
</organism>
<feature type="transmembrane region" description="Helical" evidence="1">
    <location>
        <begin position="38"/>
        <end position="59"/>
    </location>
</feature>
<keyword evidence="1" id="KW-0472">Membrane</keyword>
<dbReference type="RefSeq" id="WP_106727052.1">
    <property type="nucleotide sequence ID" value="NZ_PXYL01000023.1"/>
</dbReference>
<reference evidence="2 3" key="1">
    <citation type="submission" date="2018-03" db="EMBL/GenBank/DDBJ databases">
        <title>The draft genome of Mesorhizobium soli JCM 19897.</title>
        <authorList>
            <person name="Li L."/>
            <person name="Liu L."/>
            <person name="Liang L."/>
            <person name="Wang T."/>
            <person name="Zhang X."/>
        </authorList>
    </citation>
    <scope>NUCLEOTIDE SEQUENCE [LARGE SCALE GENOMIC DNA]</scope>
    <source>
        <strain evidence="2 3">JCM 19897</strain>
    </source>
</reference>
<feature type="transmembrane region" description="Helical" evidence="1">
    <location>
        <begin position="12"/>
        <end position="32"/>
    </location>
</feature>
<dbReference type="Proteomes" id="UP000240653">
    <property type="component" value="Unassembled WGS sequence"/>
</dbReference>
<evidence type="ECO:0000313" key="2">
    <source>
        <dbReference type="EMBL" id="PSJ55649.1"/>
    </source>
</evidence>
<protein>
    <submittedName>
        <fullName evidence="2">Uncharacterized protein</fullName>
    </submittedName>
</protein>
<keyword evidence="1" id="KW-1133">Transmembrane helix</keyword>
<accession>A0A2P7RZK9</accession>
<comment type="caution">
    <text evidence="2">The sequence shown here is derived from an EMBL/GenBank/DDBJ whole genome shotgun (WGS) entry which is preliminary data.</text>
</comment>
<dbReference type="AlphaFoldDB" id="A0A2P7RZK9"/>
<keyword evidence="3" id="KW-1185">Reference proteome</keyword>
<gene>
    <name evidence="2" type="ORF">C7I85_26760</name>
</gene>
<dbReference type="EMBL" id="PXYL01000023">
    <property type="protein sequence ID" value="PSJ55649.1"/>
    <property type="molecule type" value="Genomic_DNA"/>
</dbReference>
<name>A0A2P7RZK9_9HYPH</name>
<evidence type="ECO:0000313" key="3">
    <source>
        <dbReference type="Proteomes" id="UP000240653"/>
    </source>
</evidence>
<proteinExistence type="predicted"/>
<keyword evidence="1" id="KW-0812">Transmembrane</keyword>